<evidence type="ECO:0000313" key="2">
    <source>
        <dbReference type="EMBL" id="OWM67795.1"/>
    </source>
</evidence>
<organism evidence="2 3">
    <name type="scientific">Punica granatum</name>
    <name type="common">Pomegranate</name>
    <dbReference type="NCBI Taxonomy" id="22663"/>
    <lineage>
        <taxon>Eukaryota</taxon>
        <taxon>Viridiplantae</taxon>
        <taxon>Streptophyta</taxon>
        <taxon>Embryophyta</taxon>
        <taxon>Tracheophyta</taxon>
        <taxon>Spermatophyta</taxon>
        <taxon>Magnoliopsida</taxon>
        <taxon>eudicotyledons</taxon>
        <taxon>Gunneridae</taxon>
        <taxon>Pentapetalae</taxon>
        <taxon>rosids</taxon>
        <taxon>malvids</taxon>
        <taxon>Myrtales</taxon>
        <taxon>Lythraceae</taxon>
        <taxon>Punica</taxon>
    </lineage>
</organism>
<protein>
    <submittedName>
        <fullName evidence="2">Uncharacterized protein</fullName>
    </submittedName>
</protein>
<accession>A0A218W4U8</accession>
<feature type="region of interest" description="Disordered" evidence="1">
    <location>
        <begin position="1"/>
        <end position="35"/>
    </location>
</feature>
<sequence length="90" mass="10656">MTRNHRGRGGSKEQRGRGEDERRLSITHHQQRRAPPRVALMPFFLTFSTKSRNHPELLLTVSSSFSLYCLPWSEVRRRGEGGRYDDDWWN</sequence>
<dbReference type="Proteomes" id="UP000197138">
    <property type="component" value="Unassembled WGS sequence"/>
</dbReference>
<name>A0A218W4U8_PUNGR</name>
<evidence type="ECO:0000313" key="3">
    <source>
        <dbReference type="Proteomes" id="UP000197138"/>
    </source>
</evidence>
<feature type="compositionally biased region" description="Basic and acidic residues" evidence="1">
    <location>
        <begin position="10"/>
        <end position="24"/>
    </location>
</feature>
<feature type="compositionally biased region" description="Basic residues" evidence="1">
    <location>
        <begin position="25"/>
        <end position="35"/>
    </location>
</feature>
<comment type="caution">
    <text evidence="2">The sequence shown here is derived from an EMBL/GenBank/DDBJ whole genome shotgun (WGS) entry which is preliminary data.</text>
</comment>
<evidence type="ECO:0000256" key="1">
    <source>
        <dbReference type="SAM" id="MobiDB-lite"/>
    </source>
</evidence>
<reference evidence="3" key="1">
    <citation type="journal article" date="2017" name="Plant J.">
        <title>The pomegranate (Punica granatum L.) genome and the genomics of punicalagin biosynthesis.</title>
        <authorList>
            <person name="Qin G."/>
            <person name="Xu C."/>
            <person name="Ming R."/>
            <person name="Tang H."/>
            <person name="Guyot R."/>
            <person name="Kramer E.M."/>
            <person name="Hu Y."/>
            <person name="Yi X."/>
            <person name="Qi Y."/>
            <person name="Xu X."/>
            <person name="Gao Z."/>
            <person name="Pan H."/>
            <person name="Jian J."/>
            <person name="Tian Y."/>
            <person name="Yue Z."/>
            <person name="Xu Y."/>
        </authorList>
    </citation>
    <scope>NUCLEOTIDE SEQUENCE [LARGE SCALE GENOMIC DNA]</scope>
    <source>
        <strain evidence="3">cv. Dabenzi</strain>
    </source>
</reference>
<dbReference type="EMBL" id="MTKT01005370">
    <property type="protein sequence ID" value="OWM67795.1"/>
    <property type="molecule type" value="Genomic_DNA"/>
</dbReference>
<dbReference type="AlphaFoldDB" id="A0A218W4U8"/>
<gene>
    <name evidence="2" type="ORF">CDL15_Pgr010733</name>
</gene>
<proteinExistence type="predicted"/>